<feature type="transmembrane region" description="Helical" evidence="2">
    <location>
        <begin position="83"/>
        <end position="104"/>
    </location>
</feature>
<feature type="transmembrane region" description="Helical" evidence="2">
    <location>
        <begin position="183"/>
        <end position="204"/>
    </location>
</feature>
<evidence type="ECO:0008006" key="5">
    <source>
        <dbReference type="Google" id="ProtNLM"/>
    </source>
</evidence>
<dbReference type="RefSeq" id="WP_130916559.1">
    <property type="nucleotide sequence ID" value="NZ_LR215973.1"/>
</dbReference>
<dbReference type="Proteomes" id="UP000290439">
    <property type="component" value="Chromosome"/>
</dbReference>
<accession>A0A4U8VW69</accession>
<protein>
    <recommendedName>
        <fullName evidence="5">Integral membrane protein</fullName>
    </recommendedName>
</protein>
<dbReference type="AlphaFoldDB" id="A0A4U8VW69"/>
<gene>
    <name evidence="3" type="ORF">NCTC10797_01515</name>
</gene>
<feature type="region of interest" description="Disordered" evidence="1">
    <location>
        <begin position="253"/>
        <end position="274"/>
    </location>
</feature>
<keyword evidence="2" id="KW-0472">Membrane</keyword>
<name>A0A4U8VW69_9NOCA</name>
<keyword evidence="2" id="KW-0812">Transmembrane</keyword>
<keyword evidence="2" id="KW-1133">Transmembrane helix</keyword>
<sequence>MTHWFTDTIVDNGRLPLLFLMVAFVLTFLFIRMSTRMIRAEVSWWPGNVTPGGLHIHHVIFGLVTMLVSGLLLVALAAHETPVLNCVLATFFGIGSALVLDEFALVLHLRDVYWSEEGRSSIDAVMVAFAISVLFLLGIHPLGLADDFDEYTDDGEVATLITSIAGLTIQYGLAAITLLKGKFWTGFLGLFFPPLLIVGAIRLSRPTAPWARWRYRQDSPKLAKAAARETRYRAPVVRAKIAAQEFVSGSFTAPESAVEPETNRAGQTGSAHEL</sequence>
<evidence type="ECO:0000256" key="2">
    <source>
        <dbReference type="SAM" id="Phobius"/>
    </source>
</evidence>
<feature type="transmembrane region" description="Helical" evidence="2">
    <location>
        <begin position="55"/>
        <end position="76"/>
    </location>
</feature>
<evidence type="ECO:0000256" key="1">
    <source>
        <dbReference type="SAM" id="MobiDB-lite"/>
    </source>
</evidence>
<feature type="compositionally biased region" description="Polar residues" evidence="1">
    <location>
        <begin position="264"/>
        <end position="274"/>
    </location>
</feature>
<feature type="transmembrane region" description="Helical" evidence="2">
    <location>
        <begin position="157"/>
        <end position="177"/>
    </location>
</feature>
<dbReference type="EMBL" id="LR215973">
    <property type="protein sequence ID" value="VFA97751.1"/>
    <property type="molecule type" value="Genomic_DNA"/>
</dbReference>
<organism evidence="3 4">
    <name type="scientific">Nocardia cyriacigeorgica</name>
    <dbReference type="NCBI Taxonomy" id="135487"/>
    <lineage>
        <taxon>Bacteria</taxon>
        <taxon>Bacillati</taxon>
        <taxon>Actinomycetota</taxon>
        <taxon>Actinomycetes</taxon>
        <taxon>Mycobacteriales</taxon>
        <taxon>Nocardiaceae</taxon>
        <taxon>Nocardia</taxon>
    </lineage>
</organism>
<feature type="transmembrane region" description="Helical" evidence="2">
    <location>
        <begin position="15"/>
        <end position="35"/>
    </location>
</feature>
<evidence type="ECO:0000313" key="3">
    <source>
        <dbReference type="EMBL" id="VFA97751.1"/>
    </source>
</evidence>
<proteinExistence type="predicted"/>
<feature type="transmembrane region" description="Helical" evidence="2">
    <location>
        <begin position="124"/>
        <end position="145"/>
    </location>
</feature>
<reference evidence="3 4" key="1">
    <citation type="submission" date="2019-02" db="EMBL/GenBank/DDBJ databases">
        <authorList>
            <consortium name="Pathogen Informatics"/>
        </authorList>
    </citation>
    <scope>NUCLEOTIDE SEQUENCE [LARGE SCALE GENOMIC DNA]</scope>
    <source>
        <strain evidence="3 4">3012STDY6756504</strain>
    </source>
</reference>
<evidence type="ECO:0000313" key="4">
    <source>
        <dbReference type="Proteomes" id="UP000290439"/>
    </source>
</evidence>